<feature type="transmembrane region" description="Helical" evidence="1">
    <location>
        <begin position="6"/>
        <end position="24"/>
    </location>
</feature>
<comment type="caution">
    <text evidence="2">The sequence shown here is derived from an EMBL/GenBank/DDBJ whole genome shotgun (WGS) entry which is preliminary data.</text>
</comment>
<dbReference type="EMBL" id="BLXT01001943">
    <property type="protein sequence ID" value="GFN89550.1"/>
    <property type="molecule type" value="Genomic_DNA"/>
</dbReference>
<accession>A0AAV3Z139</accession>
<evidence type="ECO:0000313" key="2">
    <source>
        <dbReference type="EMBL" id="GFN89550.1"/>
    </source>
</evidence>
<name>A0AAV3Z139_9GAST</name>
<keyword evidence="3" id="KW-1185">Reference proteome</keyword>
<dbReference type="AlphaFoldDB" id="A0AAV3Z139"/>
<gene>
    <name evidence="2" type="ORF">PoB_001605600</name>
</gene>
<evidence type="ECO:0000313" key="3">
    <source>
        <dbReference type="Proteomes" id="UP000735302"/>
    </source>
</evidence>
<dbReference type="Proteomes" id="UP000735302">
    <property type="component" value="Unassembled WGS sequence"/>
</dbReference>
<evidence type="ECO:0000256" key="1">
    <source>
        <dbReference type="SAM" id="Phobius"/>
    </source>
</evidence>
<proteinExistence type="predicted"/>
<reference evidence="2 3" key="1">
    <citation type="journal article" date="2021" name="Elife">
        <title>Chloroplast acquisition without the gene transfer in kleptoplastic sea slugs, Plakobranchus ocellatus.</title>
        <authorList>
            <person name="Maeda T."/>
            <person name="Takahashi S."/>
            <person name="Yoshida T."/>
            <person name="Shimamura S."/>
            <person name="Takaki Y."/>
            <person name="Nagai Y."/>
            <person name="Toyoda A."/>
            <person name="Suzuki Y."/>
            <person name="Arimoto A."/>
            <person name="Ishii H."/>
            <person name="Satoh N."/>
            <person name="Nishiyama T."/>
            <person name="Hasebe M."/>
            <person name="Maruyama T."/>
            <person name="Minagawa J."/>
            <person name="Obokata J."/>
            <person name="Shigenobu S."/>
        </authorList>
    </citation>
    <scope>NUCLEOTIDE SEQUENCE [LARGE SCALE GENOMIC DNA]</scope>
</reference>
<protein>
    <submittedName>
        <fullName evidence="2">Uncharacterized protein</fullName>
    </submittedName>
</protein>
<organism evidence="2 3">
    <name type="scientific">Plakobranchus ocellatus</name>
    <dbReference type="NCBI Taxonomy" id="259542"/>
    <lineage>
        <taxon>Eukaryota</taxon>
        <taxon>Metazoa</taxon>
        <taxon>Spiralia</taxon>
        <taxon>Lophotrochozoa</taxon>
        <taxon>Mollusca</taxon>
        <taxon>Gastropoda</taxon>
        <taxon>Heterobranchia</taxon>
        <taxon>Euthyneura</taxon>
        <taxon>Panpulmonata</taxon>
        <taxon>Sacoglossa</taxon>
        <taxon>Placobranchoidea</taxon>
        <taxon>Plakobranchidae</taxon>
        <taxon>Plakobranchus</taxon>
    </lineage>
</organism>
<keyword evidence="1" id="KW-0472">Membrane</keyword>
<keyword evidence="1" id="KW-0812">Transmembrane</keyword>
<sequence>MRVLRNGGVAIVTALFINLIGEIYNSRNMKQKVITVVIVPLKGYNGGPNVSMVTALFNNIWGLKETLGMETTHLVITQFENSARVLYNSVAIVPC</sequence>
<keyword evidence="1" id="KW-1133">Transmembrane helix</keyword>